<dbReference type="EMBL" id="MU006703">
    <property type="protein sequence ID" value="KAF2632162.1"/>
    <property type="molecule type" value="Genomic_DNA"/>
</dbReference>
<evidence type="ECO:0000313" key="1">
    <source>
        <dbReference type="EMBL" id="KAF2632162.1"/>
    </source>
</evidence>
<proteinExistence type="predicted"/>
<comment type="caution">
    <text evidence="1">The sequence shown here is derived from an EMBL/GenBank/DDBJ whole genome shotgun (WGS) entry which is preliminary data.</text>
</comment>
<evidence type="ECO:0000313" key="2">
    <source>
        <dbReference type="Proteomes" id="UP000799754"/>
    </source>
</evidence>
<protein>
    <submittedName>
        <fullName evidence="1">Uncharacterized protein</fullName>
    </submittedName>
</protein>
<sequence>MLARGALCRLAAEVPKQATHDLPKLATLVHTARTGYALPLRTLSHVSQIQIRSYVTTKAAKEPTETVKKAVKAKAAAGKSVKKTTTTKKAAPKKAKKEAAPKKPVKKAKKVLTDEEKEKKVISRLRELALREPVSRNSLSAFNVYLAESLKGLKKQARDELGENATAWKNITPTEHEKWNHLAAERNEARAAEYKAWVESHTPDQIRIANNARNLLRRKLAGKLKGNAKPGHTQLIVDERQVKRAQTAWSFFFAERQASSDFKSIAIAERAKLIAGEWKALSADEKRRFEDQAAAEKQRYLREQAAQAKA</sequence>
<name>A0ACB6SDV6_9PLEO</name>
<reference evidence="1" key="1">
    <citation type="journal article" date="2020" name="Stud. Mycol.">
        <title>101 Dothideomycetes genomes: a test case for predicting lifestyles and emergence of pathogens.</title>
        <authorList>
            <person name="Haridas S."/>
            <person name="Albert R."/>
            <person name="Binder M."/>
            <person name="Bloem J."/>
            <person name="Labutti K."/>
            <person name="Salamov A."/>
            <person name="Andreopoulos B."/>
            <person name="Baker S."/>
            <person name="Barry K."/>
            <person name="Bills G."/>
            <person name="Bluhm B."/>
            <person name="Cannon C."/>
            <person name="Castanera R."/>
            <person name="Culley D."/>
            <person name="Daum C."/>
            <person name="Ezra D."/>
            <person name="Gonzalez J."/>
            <person name="Henrissat B."/>
            <person name="Kuo A."/>
            <person name="Liang C."/>
            <person name="Lipzen A."/>
            <person name="Lutzoni F."/>
            <person name="Magnuson J."/>
            <person name="Mondo S."/>
            <person name="Nolan M."/>
            <person name="Ohm R."/>
            <person name="Pangilinan J."/>
            <person name="Park H.-J."/>
            <person name="Ramirez L."/>
            <person name="Alfaro M."/>
            <person name="Sun H."/>
            <person name="Tritt A."/>
            <person name="Yoshinaga Y."/>
            <person name="Zwiers L.-H."/>
            <person name="Turgeon B."/>
            <person name="Goodwin S."/>
            <person name="Spatafora J."/>
            <person name="Crous P."/>
            <person name="Grigoriev I."/>
        </authorList>
    </citation>
    <scope>NUCLEOTIDE SEQUENCE</scope>
    <source>
        <strain evidence="1">CBS 525.71</strain>
    </source>
</reference>
<organism evidence="1 2">
    <name type="scientific">Macroventuria anomochaeta</name>
    <dbReference type="NCBI Taxonomy" id="301207"/>
    <lineage>
        <taxon>Eukaryota</taxon>
        <taxon>Fungi</taxon>
        <taxon>Dikarya</taxon>
        <taxon>Ascomycota</taxon>
        <taxon>Pezizomycotina</taxon>
        <taxon>Dothideomycetes</taxon>
        <taxon>Pleosporomycetidae</taxon>
        <taxon>Pleosporales</taxon>
        <taxon>Pleosporineae</taxon>
        <taxon>Didymellaceae</taxon>
        <taxon>Macroventuria</taxon>
    </lineage>
</organism>
<keyword evidence="2" id="KW-1185">Reference proteome</keyword>
<gene>
    <name evidence="1" type="ORF">BU25DRAFT_406687</name>
</gene>
<accession>A0ACB6SDV6</accession>
<dbReference type="Proteomes" id="UP000799754">
    <property type="component" value="Unassembled WGS sequence"/>
</dbReference>